<dbReference type="Pfam" id="PF03466">
    <property type="entry name" value="LysR_substrate"/>
    <property type="match status" value="1"/>
</dbReference>
<keyword evidence="2" id="KW-0805">Transcription regulation</keyword>
<evidence type="ECO:0000256" key="4">
    <source>
        <dbReference type="ARBA" id="ARBA00023163"/>
    </source>
</evidence>
<dbReference type="Gene3D" id="1.10.10.10">
    <property type="entry name" value="Winged helix-like DNA-binding domain superfamily/Winged helix DNA-binding domain"/>
    <property type="match status" value="1"/>
</dbReference>
<dbReference type="InterPro" id="IPR036390">
    <property type="entry name" value="WH_DNA-bd_sf"/>
</dbReference>
<dbReference type="GO" id="GO:0003700">
    <property type="term" value="F:DNA-binding transcription factor activity"/>
    <property type="evidence" value="ECO:0007669"/>
    <property type="project" value="InterPro"/>
</dbReference>
<dbReference type="PROSITE" id="PS50931">
    <property type="entry name" value="HTH_LYSR"/>
    <property type="match status" value="1"/>
</dbReference>
<keyword evidence="4" id="KW-0804">Transcription</keyword>
<dbReference type="Proteomes" id="UP000478892">
    <property type="component" value="Unassembled WGS sequence"/>
</dbReference>
<dbReference type="GO" id="GO:0006351">
    <property type="term" value="P:DNA-templated transcription"/>
    <property type="evidence" value="ECO:0007669"/>
    <property type="project" value="TreeGrafter"/>
</dbReference>
<evidence type="ECO:0000313" key="6">
    <source>
        <dbReference type="EMBL" id="MVO17095.1"/>
    </source>
</evidence>
<dbReference type="AlphaFoldDB" id="A0A6L6WKH6"/>
<evidence type="ECO:0000259" key="5">
    <source>
        <dbReference type="PROSITE" id="PS50931"/>
    </source>
</evidence>
<dbReference type="GO" id="GO:0043565">
    <property type="term" value="F:sequence-specific DNA binding"/>
    <property type="evidence" value="ECO:0007669"/>
    <property type="project" value="TreeGrafter"/>
</dbReference>
<comment type="similarity">
    <text evidence="1">Belongs to the LysR transcriptional regulatory family.</text>
</comment>
<dbReference type="PANTHER" id="PTHR30537">
    <property type="entry name" value="HTH-TYPE TRANSCRIPTIONAL REGULATOR"/>
    <property type="match status" value="1"/>
</dbReference>
<dbReference type="RefSeq" id="WP_157023414.1">
    <property type="nucleotide sequence ID" value="NZ_WQLV01000009.1"/>
</dbReference>
<comment type="caution">
    <text evidence="6">The sequence shown here is derived from an EMBL/GenBank/DDBJ whole genome shotgun (WGS) entry which is preliminary data.</text>
</comment>
<evidence type="ECO:0000256" key="2">
    <source>
        <dbReference type="ARBA" id="ARBA00023015"/>
    </source>
</evidence>
<evidence type="ECO:0000256" key="3">
    <source>
        <dbReference type="ARBA" id="ARBA00023125"/>
    </source>
</evidence>
<name>A0A6L6WKH6_9RHOB</name>
<dbReference type="InterPro" id="IPR005119">
    <property type="entry name" value="LysR_subst-bd"/>
</dbReference>
<dbReference type="Gene3D" id="3.40.190.10">
    <property type="entry name" value="Periplasmic binding protein-like II"/>
    <property type="match status" value="2"/>
</dbReference>
<evidence type="ECO:0000256" key="1">
    <source>
        <dbReference type="ARBA" id="ARBA00009437"/>
    </source>
</evidence>
<dbReference type="SUPFAM" id="SSF46785">
    <property type="entry name" value="Winged helix' DNA-binding domain"/>
    <property type="match status" value="1"/>
</dbReference>
<dbReference type="InterPro" id="IPR058163">
    <property type="entry name" value="LysR-type_TF_proteobact-type"/>
</dbReference>
<dbReference type="EMBL" id="WQLV01000009">
    <property type="protein sequence ID" value="MVO17095.1"/>
    <property type="molecule type" value="Genomic_DNA"/>
</dbReference>
<protein>
    <submittedName>
        <fullName evidence="6">LysR family transcriptional regulator</fullName>
    </submittedName>
</protein>
<gene>
    <name evidence="6" type="ORF">GO984_14860</name>
</gene>
<dbReference type="PANTHER" id="PTHR30537:SF74">
    <property type="entry name" value="HTH-TYPE TRANSCRIPTIONAL REGULATOR TRPI"/>
    <property type="match status" value="1"/>
</dbReference>
<proteinExistence type="inferred from homology"/>
<keyword evidence="7" id="KW-1185">Reference proteome</keyword>
<organism evidence="6 7">
    <name type="scientific">Parasedimentitalea huanghaiensis</name>
    <dbReference type="NCBI Taxonomy" id="2682100"/>
    <lineage>
        <taxon>Bacteria</taxon>
        <taxon>Pseudomonadati</taxon>
        <taxon>Pseudomonadota</taxon>
        <taxon>Alphaproteobacteria</taxon>
        <taxon>Rhodobacterales</taxon>
        <taxon>Paracoccaceae</taxon>
        <taxon>Parasedimentitalea</taxon>
    </lineage>
</organism>
<accession>A0A6L6WKH6</accession>
<dbReference type="Pfam" id="PF00126">
    <property type="entry name" value="HTH_1"/>
    <property type="match status" value="1"/>
</dbReference>
<feature type="domain" description="HTH lysR-type" evidence="5">
    <location>
        <begin position="7"/>
        <end position="64"/>
    </location>
</feature>
<keyword evidence="3" id="KW-0238">DNA-binding</keyword>
<dbReference type="SUPFAM" id="SSF53850">
    <property type="entry name" value="Periplasmic binding protein-like II"/>
    <property type="match status" value="1"/>
</dbReference>
<dbReference type="InterPro" id="IPR000847">
    <property type="entry name" value="LysR_HTH_N"/>
</dbReference>
<evidence type="ECO:0000313" key="7">
    <source>
        <dbReference type="Proteomes" id="UP000478892"/>
    </source>
</evidence>
<reference evidence="6 7" key="1">
    <citation type="submission" date="2019-12" db="EMBL/GenBank/DDBJ databases">
        <authorList>
            <person name="Zhang Y.-J."/>
        </authorList>
    </citation>
    <scope>NUCLEOTIDE SEQUENCE [LARGE SCALE GENOMIC DNA]</scope>
    <source>
        <strain evidence="6 7">CY05</strain>
    </source>
</reference>
<sequence length="298" mass="32322">MKRSDIPSLDDLRAFETVARLGSMRAAADELALTHGAISRRVAKLSRDLGITLVTPEGRGIALTPDGDLLAQATQQGLSVIGEALSSIRDKEGDAPIVLSCERSVAMRWLIPRLSQFQDAHPHIPVHLSVGGGSLNFAKDGVTLAIRRLDFAIDPAWHVQTLLHEEIGAVMAPEMSATFRSGDYIGLGSKTRPDAWTTWMNMHPDSPRPKDIRLFDHHFLLAEAAASGLGVAICPRIVVSDDINKDRLVAPYGFVADSSTYGLIFPAKPGLSDSEKKLLGWIESVFLTISNVEVDVLE</sequence>
<dbReference type="InterPro" id="IPR036388">
    <property type="entry name" value="WH-like_DNA-bd_sf"/>
</dbReference>